<accession>A0A5B9P2E7</accession>
<feature type="region of interest" description="Disordered" evidence="1">
    <location>
        <begin position="1"/>
        <end position="38"/>
    </location>
</feature>
<name>A0A5B9P2E7_9BACT</name>
<evidence type="ECO:0000313" key="3">
    <source>
        <dbReference type="Proteomes" id="UP000322214"/>
    </source>
</evidence>
<dbReference type="AlphaFoldDB" id="A0A5B9P2E7"/>
<keyword evidence="3" id="KW-1185">Reference proteome</keyword>
<feature type="compositionally biased region" description="Polar residues" evidence="1">
    <location>
        <begin position="1"/>
        <end position="11"/>
    </location>
</feature>
<dbReference type="KEGG" id="mff:MFFC18_02220"/>
<dbReference type="Proteomes" id="UP000322214">
    <property type="component" value="Chromosome"/>
</dbReference>
<dbReference type="EMBL" id="CP042912">
    <property type="protein sequence ID" value="QEG20374.1"/>
    <property type="molecule type" value="Genomic_DNA"/>
</dbReference>
<reference evidence="2 3" key="1">
    <citation type="submission" date="2019-08" db="EMBL/GenBank/DDBJ databases">
        <title>Deep-cultivation of Planctomycetes and their phenomic and genomic characterization uncovers novel biology.</title>
        <authorList>
            <person name="Wiegand S."/>
            <person name="Jogler M."/>
            <person name="Boedeker C."/>
            <person name="Pinto D."/>
            <person name="Vollmers J."/>
            <person name="Rivas-Marin E."/>
            <person name="Kohn T."/>
            <person name="Peeters S.H."/>
            <person name="Heuer A."/>
            <person name="Rast P."/>
            <person name="Oberbeckmann S."/>
            <person name="Bunk B."/>
            <person name="Jeske O."/>
            <person name="Meyerdierks A."/>
            <person name="Storesund J.E."/>
            <person name="Kallscheuer N."/>
            <person name="Luecker S."/>
            <person name="Lage O.M."/>
            <person name="Pohl T."/>
            <person name="Merkel B.J."/>
            <person name="Hornburger P."/>
            <person name="Mueller R.-W."/>
            <person name="Bruemmer F."/>
            <person name="Labrenz M."/>
            <person name="Spormann A.M."/>
            <person name="Op den Camp H."/>
            <person name="Overmann J."/>
            <person name="Amann R."/>
            <person name="Jetten M.S.M."/>
            <person name="Mascher T."/>
            <person name="Medema M.H."/>
            <person name="Devos D.P."/>
            <person name="Kaster A.-K."/>
            <person name="Ovreas L."/>
            <person name="Rohde M."/>
            <person name="Galperin M.Y."/>
            <person name="Jogler C."/>
        </authorList>
    </citation>
    <scope>NUCLEOTIDE SEQUENCE [LARGE SCALE GENOMIC DNA]</scope>
    <source>
        <strain evidence="2 3">FC18</strain>
    </source>
</reference>
<evidence type="ECO:0000256" key="1">
    <source>
        <dbReference type="SAM" id="MobiDB-lite"/>
    </source>
</evidence>
<gene>
    <name evidence="2" type="ORF">MFFC18_02220</name>
</gene>
<proteinExistence type="predicted"/>
<evidence type="ECO:0000313" key="2">
    <source>
        <dbReference type="EMBL" id="QEG20374.1"/>
    </source>
</evidence>
<organism evidence="2 3">
    <name type="scientific">Mariniblastus fucicola</name>
    <dbReference type="NCBI Taxonomy" id="980251"/>
    <lineage>
        <taxon>Bacteria</taxon>
        <taxon>Pseudomonadati</taxon>
        <taxon>Planctomycetota</taxon>
        <taxon>Planctomycetia</taxon>
        <taxon>Pirellulales</taxon>
        <taxon>Pirellulaceae</taxon>
        <taxon>Mariniblastus</taxon>
    </lineage>
</organism>
<sequence length="75" mass="8245">MSVNSTATTEQSTERGRTGPGVTTSRHRTTEPPSLSETAQDALDCFEHYAQERPDVVAMCCLGVGFVLGWKMKPW</sequence>
<protein>
    <submittedName>
        <fullName evidence="2">Uncharacterized protein</fullName>
    </submittedName>
</protein>
<dbReference type="STRING" id="980251.GCA_001642875_04608"/>